<reference evidence="6" key="1">
    <citation type="submission" date="2021-02" db="EMBL/GenBank/DDBJ databases">
        <authorList>
            <person name="Nowell W R."/>
        </authorList>
    </citation>
    <scope>NUCLEOTIDE SEQUENCE</scope>
</reference>
<name>A0A814S3U2_9BILA</name>
<proteinExistence type="inferred from homology"/>
<keyword evidence="4" id="KW-0812">Transmembrane</keyword>
<dbReference type="EMBL" id="CAJOBC010006651">
    <property type="protein sequence ID" value="CAF3906510.1"/>
    <property type="molecule type" value="Genomic_DNA"/>
</dbReference>
<keyword evidence="1" id="KW-0521">NADP</keyword>
<comment type="similarity">
    <text evidence="3">Belongs to the short-chain dehydrogenases/reductases (SDR) family. 17-beta-HSD 3 subfamily.</text>
</comment>
<keyword evidence="2" id="KW-0560">Oxidoreductase</keyword>
<dbReference type="OrthoDB" id="5545019at2759"/>
<dbReference type="EMBL" id="CAJNOQ010006651">
    <property type="protein sequence ID" value="CAF1142879.1"/>
    <property type="molecule type" value="Genomic_DNA"/>
</dbReference>
<dbReference type="Gene3D" id="3.40.50.720">
    <property type="entry name" value="NAD(P)-binding Rossmann-like Domain"/>
    <property type="match status" value="1"/>
</dbReference>
<dbReference type="GO" id="GO:0030497">
    <property type="term" value="P:fatty acid elongation"/>
    <property type="evidence" value="ECO:0007669"/>
    <property type="project" value="TreeGrafter"/>
</dbReference>
<dbReference type="PANTHER" id="PTHR43086">
    <property type="entry name" value="VERY-LONG-CHAIN 3-OXOOACYL-COA REDUCTASE"/>
    <property type="match status" value="1"/>
</dbReference>
<dbReference type="Proteomes" id="UP000682733">
    <property type="component" value="Unassembled WGS sequence"/>
</dbReference>
<evidence type="ECO:0000313" key="5">
    <source>
        <dbReference type="EMBL" id="CAF0840822.1"/>
    </source>
</evidence>
<protein>
    <submittedName>
        <fullName evidence="6">Uncharacterized protein</fullName>
    </submittedName>
</protein>
<dbReference type="GO" id="GO:0005783">
    <property type="term" value="C:endoplasmic reticulum"/>
    <property type="evidence" value="ECO:0007669"/>
    <property type="project" value="TreeGrafter"/>
</dbReference>
<evidence type="ECO:0000256" key="2">
    <source>
        <dbReference type="ARBA" id="ARBA00023002"/>
    </source>
</evidence>
<evidence type="ECO:0000313" key="8">
    <source>
        <dbReference type="EMBL" id="CAF3906510.1"/>
    </source>
</evidence>
<dbReference type="SUPFAM" id="SSF51735">
    <property type="entry name" value="NAD(P)-binding Rossmann-fold domains"/>
    <property type="match status" value="1"/>
</dbReference>
<evidence type="ECO:0000313" key="9">
    <source>
        <dbReference type="Proteomes" id="UP000663829"/>
    </source>
</evidence>
<sequence>MTSYLFPSSSKQTFIVLVFLCFFPASVLGIVLKCWIFIYILLMLIGYLFSSKTNIKPLIVRPSSYALVTGASTGIGRSICHELAQKKFNLIIVARTMSKLKELADEIHLKYHNINVIIITRDLSVEDGADQLIEDIEYYYQQWPDMCIDILINNAGMGYINKFLSLSSYNIYKQMFYLHIQTPTKLIYYYLPKMIENNRGRIINVSSEISYMSSPRAIIYSSTKAYLTLFTTALNYEIQQEIIIKKTFIFY</sequence>
<comment type="caution">
    <text evidence="6">The sequence shown here is derived from an EMBL/GenBank/DDBJ whole genome shotgun (WGS) entry which is preliminary data.</text>
</comment>
<dbReference type="EMBL" id="CAJOBA010002019">
    <property type="protein sequence ID" value="CAF3625741.1"/>
    <property type="molecule type" value="Genomic_DNA"/>
</dbReference>
<dbReference type="Pfam" id="PF00106">
    <property type="entry name" value="adh_short"/>
    <property type="match status" value="1"/>
</dbReference>
<keyword evidence="9" id="KW-1185">Reference proteome</keyword>
<dbReference type="EMBL" id="CAJNOK010002019">
    <property type="protein sequence ID" value="CAF0840822.1"/>
    <property type="molecule type" value="Genomic_DNA"/>
</dbReference>
<dbReference type="Proteomes" id="UP000663829">
    <property type="component" value="Unassembled WGS sequence"/>
</dbReference>
<dbReference type="InterPro" id="IPR036291">
    <property type="entry name" value="NAD(P)-bd_dom_sf"/>
</dbReference>
<dbReference type="PANTHER" id="PTHR43086:SF2">
    <property type="entry name" value="HYDROXYSTEROID DEHYDROGENASE-LIKE PROTEIN 1"/>
    <property type="match status" value="1"/>
</dbReference>
<organism evidence="6 9">
    <name type="scientific">Didymodactylos carnosus</name>
    <dbReference type="NCBI Taxonomy" id="1234261"/>
    <lineage>
        <taxon>Eukaryota</taxon>
        <taxon>Metazoa</taxon>
        <taxon>Spiralia</taxon>
        <taxon>Gnathifera</taxon>
        <taxon>Rotifera</taxon>
        <taxon>Eurotatoria</taxon>
        <taxon>Bdelloidea</taxon>
        <taxon>Philodinida</taxon>
        <taxon>Philodinidae</taxon>
        <taxon>Didymodactylos</taxon>
    </lineage>
</organism>
<dbReference type="InterPro" id="IPR002347">
    <property type="entry name" value="SDR_fam"/>
</dbReference>
<evidence type="ECO:0000256" key="3">
    <source>
        <dbReference type="ARBA" id="ARBA00038261"/>
    </source>
</evidence>
<dbReference type="GO" id="GO:0016491">
    <property type="term" value="F:oxidoreductase activity"/>
    <property type="evidence" value="ECO:0007669"/>
    <property type="project" value="UniProtKB-KW"/>
</dbReference>
<dbReference type="PRINTS" id="PR00081">
    <property type="entry name" value="GDHRDH"/>
</dbReference>
<keyword evidence="4" id="KW-1133">Transmembrane helix</keyword>
<evidence type="ECO:0000256" key="1">
    <source>
        <dbReference type="ARBA" id="ARBA00022857"/>
    </source>
</evidence>
<gene>
    <name evidence="6" type="ORF">GPM918_LOCUS20779</name>
    <name evidence="5" type="ORF">OVA965_LOCUS6633</name>
    <name evidence="8" type="ORF">SRO942_LOCUS20776</name>
    <name evidence="7" type="ORF">TMI583_LOCUS6629</name>
</gene>
<dbReference type="AlphaFoldDB" id="A0A814S3U2"/>
<feature type="transmembrane region" description="Helical" evidence="4">
    <location>
        <begin position="15"/>
        <end position="48"/>
    </location>
</feature>
<dbReference type="PIRSF" id="PIRSF000126">
    <property type="entry name" value="11-beta-HSD1"/>
    <property type="match status" value="1"/>
</dbReference>
<evidence type="ECO:0000313" key="7">
    <source>
        <dbReference type="EMBL" id="CAF3625741.1"/>
    </source>
</evidence>
<accession>A0A814S3U2</accession>
<dbReference type="Proteomes" id="UP000681722">
    <property type="component" value="Unassembled WGS sequence"/>
</dbReference>
<evidence type="ECO:0000256" key="4">
    <source>
        <dbReference type="SAM" id="Phobius"/>
    </source>
</evidence>
<evidence type="ECO:0000313" key="6">
    <source>
        <dbReference type="EMBL" id="CAF1142879.1"/>
    </source>
</evidence>
<keyword evidence="4" id="KW-0472">Membrane</keyword>
<dbReference type="Proteomes" id="UP000677228">
    <property type="component" value="Unassembled WGS sequence"/>
</dbReference>
<dbReference type="PRINTS" id="PR00080">
    <property type="entry name" value="SDRFAMILY"/>
</dbReference>